<keyword evidence="1" id="KW-0472">Membrane</keyword>
<evidence type="ECO:0000256" key="1">
    <source>
        <dbReference type="SAM" id="Phobius"/>
    </source>
</evidence>
<protein>
    <submittedName>
        <fullName evidence="2">Uncharacterized protein</fullName>
    </submittedName>
</protein>
<dbReference type="AlphaFoldDB" id="A0A398D5T1"/>
<gene>
    <name evidence="2" type="ORF">SMC7_02325</name>
</gene>
<keyword evidence="1" id="KW-1133">Transmembrane helix</keyword>
<organism evidence="2 3">
    <name type="scientific">Candidatus Cryosericum terrychapinii</name>
    <dbReference type="NCBI Taxonomy" id="2290919"/>
    <lineage>
        <taxon>Bacteria</taxon>
        <taxon>Pseudomonadati</taxon>
        <taxon>Caldisericota/Cryosericota group</taxon>
        <taxon>Candidatus Cryosericota</taxon>
        <taxon>Candidatus Cryosericia</taxon>
        <taxon>Candidatus Cryosericales</taxon>
        <taxon>Candidatus Cryosericaceae</taxon>
        <taxon>Candidatus Cryosericum</taxon>
    </lineage>
</organism>
<sequence>MAIRGDNEPKALVTILNILISVLTMTLVSVSKGGLKVAGRASLALCLAAFVLWITELFPLVGVSMTDYGSEILKRAATSNDSVLDNYLTTTSDSSY</sequence>
<evidence type="ECO:0000313" key="2">
    <source>
        <dbReference type="EMBL" id="RIE06464.1"/>
    </source>
</evidence>
<reference evidence="2 3" key="1">
    <citation type="submission" date="2018-09" db="EMBL/GenBank/DDBJ databases">
        <title>Discovery and Ecogenomic Context for Candidatus Cryosericales, a Global Caldiserica Order Active in Thawing Permafrost.</title>
        <authorList>
            <person name="Martinez M.A."/>
            <person name="Woodcroft B.J."/>
            <person name="Ignacio Espinoza J.C."/>
            <person name="Zayed A."/>
            <person name="Singleton C.M."/>
            <person name="Boyd J."/>
            <person name="Li Y.-F."/>
            <person name="Purvine S."/>
            <person name="Maughan H."/>
            <person name="Hodgkins S.B."/>
            <person name="Anderson D."/>
            <person name="Sederholm M."/>
            <person name="Temperton B."/>
            <person name="Saleska S.R."/>
            <person name="Tyson G.W."/>
            <person name="Rich V.I."/>
        </authorList>
    </citation>
    <scope>NUCLEOTIDE SEQUENCE [LARGE SCALE GENOMIC DNA]</scope>
    <source>
        <strain evidence="2 3">SMC7</strain>
    </source>
</reference>
<accession>A0A398D5T1</accession>
<name>A0A398D5T1_9BACT</name>
<comment type="caution">
    <text evidence="2">The sequence shown here is derived from an EMBL/GenBank/DDBJ whole genome shotgun (WGS) entry which is preliminary data.</text>
</comment>
<dbReference type="Proteomes" id="UP000266328">
    <property type="component" value="Unassembled WGS sequence"/>
</dbReference>
<evidence type="ECO:0000313" key="3">
    <source>
        <dbReference type="Proteomes" id="UP000266328"/>
    </source>
</evidence>
<dbReference type="EMBL" id="QXIS01000012">
    <property type="protein sequence ID" value="RIE06464.1"/>
    <property type="molecule type" value="Genomic_DNA"/>
</dbReference>
<keyword evidence="1" id="KW-0812">Transmembrane</keyword>
<feature type="transmembrane region" description="Helical" evidence="1">
    <location>
        <begin position="42"/>
        <end position="65"/>
    </location>
</feature>
<keyword evidence="3" id="KW-1185">Reference proteome</keyword>
<feature type="transmembrane region" description="Helical" evidence="1">
    <location>
        <begin position="12"/>
        <end position="30"/>
    </location>
</feature>
<proteinExistence type="predicted"/>